<organism evidence="2 3">
    <name type="scientific">Roseibium algae</name>
    <dbReference type="NCBI Taxonomy" id="3123038"/>
    <lineage>
        <taxon>Bacteria</taxon>
        <taxon>Pseudomonadati</taxon>
        <taxon>Pseudomonadota</taxon>
        <taxon>Alphaproteobacteria</taxon>
        <taxon>Hyphomicrobiales</taxon>
        <taxon>Stappiaceae</taxon>
        <taxon>Roseibium</taxon>
    </lineage>
</organism>
<proteinExistence type="predicted"/>
<feature type="compositionally biased region" description="Basic and acidic residues" evidence="1">
    <location>
        <begin position="96"/>
        <end position="107"/>
    </location>
</feature>
<accession>A0ABU8TJY9</accession>
<dbReference type="RefSeq" id="WP_340274220.1">
    <property type="nucleotide sequence ID" value="NZ_JBAKIA010000005.1"/>
</dbReference>
<dbReference type="EMBL" id="JBAKIA010000005">
    <property type="protein sequence ID" value="MEJ8474474.1"/>
    <property type="molecule type" value="Genomic_DNA"/>
</dbReference>
<name>A0ABU8TJY9_9HYPH</name>
<evidence type="ECO:0000256" key="1">
    <source>
        <dbReference type="SAM" id="MobiDB-lite"/>
    </source>
</evidence>
<comment type="caution">
    <text evidence="2">The sequence shown here is derived from an EMBL/GenBank/DDBJ whole genome shotgun (WGS) entry which is preliminary data.</text>
</comment>
<evidence type="ECO:0000313" key="3">
    <source>
        <dbReference type="Proteomes" id="UP001385499"/>
    </source>
</evidence>
<protein>
    <submittedName>
        <fullName evidence="2">Uncharacterized protein</fullName>
    </submittedName>
</protein>
<reference evidence="2 3" key="1">
    <citation type="submission" date="2024-02" db="EMBL/GenBank/DDBJ databases">
        <title>Roseibium algae sp. nov., isolated from marine alga (Grateloupia sp.), showing potential in myo-inositol conversion.</title>
        <authorList>
            <person name="Wang Y."/>
        </authorList>
    </citation>
    <scope>NUCLEOTIDE SEQUENCE [LARGE SCALE GENOMIC DNA]</scope>
    <source>
        <strain evidence="2 3">H3510</strain>
    </source>
</reference>
<feature type="region of interest" description="Disordered" evidence="1">
    <location>
        <begin position="89"/>
        <end position="124"/>
    </location>
</feature>
<dbReference type="Proteomes" id="UP001385499">
    <property type="component" value="Unassembled WGS sequence"/>
</dbReference>
<keyword evidence="3" id="KW-1185">Reference proteome</keyword>
<gene>
    <name evidence="2" type="ORF">V6575_10270</name>
</gene>
<sequence>MSQPIPSTPKITPFDDMLRLQLRAFELCHLAYGLKSVIDALSDVPGVGNHPGIAAAETLIELISDKAHDLPDGIERIYGLSCSRAQGLSACPAQARPDRAAGTRPRDGSAANGAPPSDETRRAG</sequence>
<evidence type="ECO:0000313" key="2">
    <source>
        <dbReference type="EMBL" id="MEJ8474474.1"/>
    </source>
</evidence>